<organism evidence="2 3">
    <name type="scientific">Natrarchaeobaculum aegyptiacum</name>
    <dbReference type="NCBI Taxonomy" id="745377"/>
    <lineage>
        <taxon>Archaea</taxon>
        <taxon>Methanobacteriati</taxon>
        <taxon>Methanobacteriota</taxon>
        <taxon>Stenosarchaea group</taxon>
        <taxon>Halobacteria</taxon>
        <taxon>Halobacteriales</taxon>
        <taxon>Natrialbaceae</taxon>
        <taxon>Natrarchaeobaculum</taxon>
    </lineage>
</organism>
<reference evidence="3" key="1">
    <citation type="submission" date="2017-02" db="EMBL/GenBank/DDBJ databases">
        <title>Natronthermophilus aegyptiacus gen. nov.,sp. nov., an aerobic, extremely halophilic alkalithermophilic archaeon isolated from the athalassohaline Wadi An Natrun, Egypt.</title>
        <authorList>
            <person name="Zhao B."/>
        </authorList>
    </citation>
    <scope>NUCLEOTIDE SEQUENCE [LARGE SCALE GENOMIC DNA]</scope>
    <source>
        <strain evidence="3">JW/NM-HA 15</strain>
    </source>
</reference>
<evidence type="ECO:0000256" key="1">
    <source>
        <dbReference type="SAM" id="MobiDB-lite"/>
    </source>
</evidence>
<proteinExistence type="predicted"/>
<dbReference type="RefSeq" id="WP_086887803.1">
    <property type="nucleotide sequence ID" value="NZ_CP019893.1"/>
</dbReference>
<gene>
    <name evidence="2" type="ORF">B1756_06480</name>
</gene>
<dbReference type="KEGG" id="naj:B1756_06480"/>
<evidence type="ECO:0000313" key="3">
    <source>
        <dbReference type="Proteomes" id="UP000250088"/>
    </source>
</evidence>
<accession>A0A2Z2HQI8</accession>
<dbReference type="GeneID" id="32893709"/>
<dbReference type="AlphaFoldDB" id="A0A2Z2HQI8"/>
<dbReference type="OrthoDB" id="186005at2157"/>
<dbReference type="EMBL" id="CP019893">
    <property type="protein sequence ID" value="ARS89426.1"/>
    <property type="molecule type" value="Genomic_DNA"/>
</dbReference>
<name>A0A2Z2HQI8_9EURY</name>
<keyword evidence="3" id="KW-1185">Reference proteome</keyword>
<feature type="region of interest" description="Disordered" evidence="1">
    <location>
        <begin position="109"/>
        <end position="134"/>
    </location>
</feature>
<evidence type="ECO:0000313" key="2">
    <source>
        <dbReference type="EMBL" id="ARS89426.1"/>
    </source>
</evidence>
<sequence length="134" mass="15873">MTRADDIDLTEEERQALHELQLGVEHLYRGYGSLLDFHHAIGRGMDHLYDAEEILRKAGHEERADLLRDEALPTGILENMWTYEIVESFKRDFLTEVSGFERDVREDLADGKEHITERRQQASWRDRAENRYEE</sequence>
<dbReference type="Proteomes" id="UP000250088">
    <property type="component" value="Chromosome"/>
</dbReference>
<protein>
    <submittedName>
        <fullName evidence="2">Uncharacterized protein</fullName>
    </submittedName>
</protein>